<dbReference type="EMBL" id="BT065570">
    <property type="protein sequence ID" value="ACN31446.1"/>
    <property type="molecule type" value="mRNA"/>
</dbReference>
<protein>
    <submittedName>
        <fullName evidence="1">Uncharacterized protein</fullName>
    </submittedName>
</protein>
<reference evidence="1" key="1">
    <citation type="journal article" date="2009" name="PLoS Genet.">
        <title>Sequencing, mapping, and analysis of 27,455 maize full-length cDNAs.</title>
        <authorList>
            <person name="Soderlund C."/>
            <person name="Descour A."/>
            <person name="Kudrna D."/>
            <person name="Bomhoff M."/>
            <person name="Boyd L."/>
            <person name="Currie J."/>
            <person name="Angelova A."/>
            <person name="Collura K."/>
            <person name="Wissotski M."/>
            <person name="Ashley E."/>
            <person name="Morrow D."/>
            <person name="Fernandes J."/>
            <person name="Walbot V."/>
            <person name="Yu Y."/>
        </authorList>
    </citation>
    <scope>NUCLEOTIDE SEQUENCE</scope>
    <source>
        <strain evidence="1">B73</strain>
    </source>
</reference>
<organism evidence="1">
    <name type="scientific">Zea mays</name>
    <name type="common">Maize</name>
    <dbReference type="NCBI Taxonomy" id="4577"/>
    <lineage>
        <taxon>Eukaryota</taxon>
        <taxon>Viridiplantae</taxon>
        <taxon>Streptophyta</taxon>
        <taxon>Embryophyta</taxon>
        <taxon>Tracheophyta</taxon>
        <taxon>Spermatophyta</taxon>
        <taxon>Magnoliopsida</taxon>
        <taxon>Liliopsida</taxon>
        <taxon>Poales</taxon>
        <taxon>Poaceae</taxon>
        <taxon>PACMAD clade</taxon>
        <taxon>Panicoideae</taxon>
        <taxon>Andropogonodae</taxon>
        <taxon>Andropogoneae</taxon>
        <taxon>Tripsacinae</taxon>
        <taxon>Zea</taxon>
    </lineage>
</organism>
<sequence>MAYPSCVVAMRTVFVIQPHGPVDLN</sequence>
<accession>C0PBA1</accession>
<proteinExistence type="evidence at transcript level"/>
<evidence type="ECO:0000313" key="1">
    <source>
        <dbReference type="EMBL" id="ACN31446.1"/>
    </source>
</evidence>
<reference evidence="1" key="2">
    <citation type="submission" date="2012-06" db="EMBL/GenBank/DDBJ databases">
        <authorList>
            <person name="Yu Y."/>
            <person name="Currie J."/>
            <person name="Lomeli R."/>
            <person name="Angelova A."/>
            <person name="Collura K."/>
            <person name="Wissotski M."/>
            <person name="Campos D."/>
            <person name="Kudrna D."/>
            <person name="Golser W."/>
            <person name="Ashely E."/>
            <person name="Descour A."/>
            <person name="Fernandes J."/>
            <person name="Soderlund C."/>
            <person name="Walbot V."/>
        </authorList>
    </citation>
    <scope>NUCLEOTIDE SEQUENCE</scope>
    <source>
        <strain evidence="1">B73</strain>
    </source>
</reference>
<name>C0PBA1_MAIZE</name>
<dbReference type="AlphaFoldDB" id="C0PBA1"/>